<evidence type="ECO:0000313" key="1">
    <source>
        <dbReference type="EMBL" id="JAH56690.1"/>
    </source>
</evidence>
<protein>
    <submittedName>
        <fullName evidence="1">Uncharacterized protein</fullName>
    </submittedName>
</protein>
<organism evidence="1">
    <name type="scientific">Anguilla anguilla</name>
    <name type="common">European freshwater eel</name>
    <name type="synonym">Muraena anguilla</name>
    <dbReference type="NCBI Taxonomy" id="7936"/>
    <lineage>
        <taxon>Eukaryota</taxon>
        <taxon>Metazoa</taxon>
        <taxon>Chordata</taxon>
        <taxon>Craniata</taxon>
        <taxon>Vertebrata</taxon>
        <taxon>Euteleostomi</taxon>
        <taxon>Actinopterygii</taxon>
        <taxon>Neopterygii</taxon>
        <taxon>Teleostei</taxon>
        <taxon>Anguilliformes</taxon>
        <taxon>Anguillidae</taxon>
        <taxon>Anguilla</taxon>
    </lineage>
</organism>
<name>A0A0E9TUT8_ANGAN</name>
<proteinExistence type="predicted"/>
<dbReference type="AlphaFoldDB" id="A0A0E9TUT8"/>
<sequence>MITKHLVGIKMCFANFIRTYSTSCCAYKNEQKRS</sequence>
<accession>A0A0E9TUT8</accession>
<reference evidence="1" key="2">
    <citation type="journal article" date="2015" name="Fish Shellfish Immunol.">
        <title>Early steps in the European eel (Anguilla anguilla)-Vibrio vulnificus interaction in the gills: Role of the RtxA13 toxin.</title>
        <authorList>
            <person name="Callol A."/>
            <person name="Pajuelo D."/>
            <person name="Ebbesson L."/>
            <person name="Teles M."/>
            <person name="MacKenzie S."/>
            <person name="Amaro C."/>
        </authorList>
    </citation>
    <scope>NUCLEOTIDE SEQUENCE</scope>
</reference>
<reference evidence="1" key="1">
    <citation type="submission" date="2014-11" db="EMBL/GenBank/DDBJ databases">
        <authorList>
            <person name="Amaro Gonzalez C."/>
        </authorList>
    </citation>
    <scope>NUCLEOTIDE SEQUENCE</scope>
</reference>
<dbReference type="EMBL" id="GBXM01051887">
    <property type="protein sequence ID" value="JAH56690.1"/>
    <property type="molecule type" value="Transcribed_RNA"/>
</dbReference>